<proteinExistence type="predicted"/>
<evidence type="ECO:0000313" key="2">
    <source>
        <dbReference type="EMBL" id="WXL27439.1"/>
    </source>
</evidence>
<dbReference type="PANTHER" id="PTHR45431:SF3">
    <property type="entry name" value="RHODANESE-LIKE DOMAIN-CONTAINING PROTEIN 15, CHLOROPLASTIC"/>
    <property type="match status" value="1"/>
</dbReference>
<dbReference type="Gene3D" id="3.40.250.10">
    <property type="entry name" value="Rhodanese-like domain"/>
    <property type="match status" value="1"/>
</dbReference>
<dbReference type="InterPro" id="IPR001763">
    <property type="entry name" value="Rhodanese-like_dom"/>
</dbReference>
<sequence>MDAKYPSMDELKRPASLREVLTMERQELFTRAYERTRLFRVSYAGLLYPPEAWLLSEEGALLLVDVRTHEELSMIGRVPGALHIAWQTGVQMVHNPRFIEELDILAGRETAVGLFCRSGKRSSAAAEAAAEAGFTRVFNVIEGFEGCRDAEHQQSQYGGWRHWRLPWLQD</sequence>
<evidence type="ECO:0000313" key="3">
    <source>
        <dbReference type="Proteomes" id="UP001476583"/>
    </source>
</evidence>
<dbReference type="SUPFAM" id="SSF52821">
    <property type="entry name" value="Rhodanese/Cell cycle control phosphatase"/>
    <property type="match status" value="1"/>
</dbReference>
<keyword evidence="3" id="KW-1185">Reference proteome</keyword>
<dbReference type="EMBL" id="CP148074">
    <property type="protein sequence ID" value="WXL27439.1"/>
    <property type="molecule type" value="Genomic_DNA"/>
</dbReference>
<organism evidence="2 3">
    <name type="scientific">Ectopseudomonas mendocina</name>
    <name type="common">Pseudomonas mendocina</name>
    <dbReference type="NCBI Taxonomy" id="300"/>
    <lineage>
        <taxon>Bacteria</taxon>
        <taxon>Pseudomonadati</taxon>
        <taxon>Pseudomonadota</taxon>
        <taxon>Gammaproteobacteria</taxon>
        <taxon>Pseudomonadales</taxon>
        <taxon>Pseudomonadaceae</taxon>
        <taxon>Ectopseudomonas</taxon>
    </lineage>
</organism>
<dbReference type="Proteomes" id="UP001476583">
    <property type="component" value="Chromosome"/>
</dbReference>
<dbReference type="PANTHER" id="PTHR45431">
    <property type="entry name" value="RHODANESE-LIKE DOMAIN-CONTAINING PROTEIN 15, CHLOROPLASTIC"/>
    <property type="match status" value="1"/>
</dbReference>
<protein>
    <submittedName>
        <fullName evidence="2">Rhodanese-like domain-containing protein</fullName>
    </submittedName>
</protein>
<dbReference type="SMART" id="SM00450">
    <property type="entry name" value="RHOD"/>
    <property type="match status" value="1"/>
</dbReference>
<dbReference type="PROSITE" id="PS50206">
    <property type="entry name" value="RHODANESE_3"/>
    <property type="match status" value="1"/>
</dbReference>
<evidence type="ECO:0000259" key="1">
    <source>
        <dbReference type="PROSITE" id="PS50206"/>
    </source>
</evidence>
<dbReference type="Pfam" id="PF00581">
    <property type="entry name" value="Rhodanese"/>
    <property type="match status" value="1"/>
</dbReference>
<feature type="domain" description="Rhodanese" evidence="1">
    <location>
        <begin position="57"/>
        <end position="156"/>
    </location>
</feature>
<gene>
    <name evidence="2" type="ORF">WG219_08290</name>
</gene>
<accession>A0ABZ2RT52</accession>
<dbReference type="InterPro" id="IPR036873">
    <property type="entry name" value="Rhodanese-like_dom_sf"/>
</dbReference>
<name>A0ABZ2RT52_ECTME</name>
<reference evidence="2 3" key="1">
    <citation type="submission" date="2024-03" db="EMBL/GenBank/DDBJ databases">
        <title>Complete genome of BD2.</title>
        <authorList>
            <person name="Cao G."/>
        </authorList>
    </citation>
    <scope>NUCLEOTIDE SEQUENCE [LARGE SCALE GENOMIC DNA]</scope>
    <source>
        <strain evidence="2 3">BD2</strain>
    </source>
</reference>
<dbReference type="InterPro" id="IPR052367">
    <property type="entry name" value="Thiosulfate_ST/Rhodanese-like"/>
</dbReference>